<proteinExistence type="predicted"/>
<evidence type="ECO:0000313" key="1">
    <source>
        <dbReference type="EMBL" id="ASN72041.1"/>
    </source>
</evidence>
<organism evidence="1">
    <name type="scientific">uncultured Caudovirales phage</name>
    <dbReference type="NCBI Taxonomy" id="2100421"/>
    <lineage>
        <taxon>Viruses</taxon>
        <taxon>Duplodnaviria</taxon>
        <taxon>Heunggongvirae</taxon>
        <taxon>Uroviricota</taxon>
        <taxon>Caudoviricetes</taxon>
        <taxon>Peduoviridae</taxon>
        <taxon>Maltschvirus</taxon>
        <taxon>Maltschvirus maltsch</taxon>
    </lineage>
</organism>
<protein>
    <submittedName>
        <fullName evidence="1">Uncharacterized protein</fullName>
    </submittedName>
</protein>
<reference evidence="1" key="1">
    <citation type="submission" date="2017-06" db="EMBL/GenBank/DDBJ databases">
        <title>Novel phages from South African skin metaviromes.</title>
        <authorList>
            <person name="van Zyl L.J."/>
            <person name="Abrahams Y."/>
            <person name="Stander E.A."/>
            <person name="Kirby B.M."/>
            <person name="Clavaud C."/>
            <person name="Farcet C."/>
            <person name="Breton L."/>
            <person name="Trindade M.I."/>
        </authorList>
    </citation>
    <scope>NUCLEOTIDE SEQUENCE</scope>
</reference>
<name>A0A2H4JH39_9CAUD</name>
<dbReference type="EMBL" id="MF417939">
    <property type="protein sequence ID" value="ASN72041.1"/>
    <property type="molecule type" value="Genomic_DNA"/>
</dbReference>
<dbReference type="InterPro" id="IPR056908">
    <property type="entry name" value="Gp80-like"/>
</dbReference>
<gene>
    <name evidence="1" type="ORF">7S2_48</name>
</gene>
<accession>A0A2H4JH39</accession>
<sequence>MALSNPQLREDIAIFIKGKGSWISFHTTDPGTTGGNEASGGGYARKQTTWTDGAVDGIVTGAAVEISVPAGTWAWCGIWSAQTGGTWVDKFAVNSTSLSAAGTILVTPTLGPVT</sequence>
<dbReference type="Pfam" id="PF23140">
    <property type="entry name" value="Gp80"/>
    <property type="match status" value="1"/>
</dbReference>